<dbReference type="CDD" id="cd00565">
    <property type="entry name" value="Ubl_ThiS"/>
    <property type="match status" value="1"/>
</dbReference>
<protein>
    <submittedName>
        <fullName evidence="1">Sulfur carrier protein</fullName>
    </submittedName>
</protein>
<evidence type="ECO:0000313" key="2">
    <source>
        <dbReference type="Proteomes" id="UP000198755"/>
    </source>
</evidence>
<dbReference type="Gene3D" id="3.10.20.30">
    <property type="match status" value="1"/>
</dbReference>
<proteinExistence type="predicted"/>
<dbReference type="AlphaFoldDB" id="A0A1I3XSV7"/>
<dbReference type="InterPro" id="IPR012675">
    <property type="entry name" value="Beta-grasp_dom_sf"/>
</dbReference>
<organism evidence="1 2">
    <name type="scientific">Methylocapsa palsarum</name>
    <dbReference type="NCBI Taxonomy" id="1612308"/>
    <lineage>
        <taxon>Bacteria</taxon>
        <taxon>Pseudomonadati</taxon>
        <taxon>Pseudomonadota</taxon>
        <taxon>Alphaproteobacteria</taxon>
        <taxon>Hyphomicrobiales</taxon>
        <taxon>Beijerinckiaceae</taxon>
        <taxon>Methylocapsa</taxon>
    </lineage>
</organism>
<dbReference type="PANTHER" id="PTHR34472:SF1">
    <property type="entry name" value="SULFUR CARRIER PROTEIN THIS"/>
    <property type="match status" value="1"/>
</dbReference>
<dbReference type="PANTHER" id="PTHR34472">
    <property type="entry name" value="SULFUR CARRIER PROTEIN THIS"/>
    <property type="match status" value="1"/>
</dbReference>
<dbReference type="Proteomes" id="UP000198755">
    <property type="component" value="Unassembled WGS sequence"/>
</dbReference>
<dbReference type="InterPro" id="IPR003749">
    <property type="entry name" value="ThiS/MoaD-like"/>
</dbReference>
<dbReference type="NCBIfam" id="TIGR01683">
    <property type="entry name" value="thiS"/>
    <property type="match status" value="1"/>
</dbReference>
<reference evidence="1 2" key="1">
    <citation type="submission" date="2016-10" db="EMBL/GenBank/DDBJ databases">
        <authorList>
            <person name="de Groot N.N."/>
        </authorList>
    </citation>
    <scope>NUCLEOTIDE SEQUENCE [LARGE SCALE GENOMIC DNA]</scope>
    <source>
        <strain evidence="1 2">NE2</strain>
    </source>
</reference>
<dbReference type="Pfam" id="PF02597">
    <property type="entry name" value="ThiS"/>
    <property type="match status" value="1"/>
</dbReference>
<accession>A0A1I3XSV7</accession>
<dbReference type="InterPro" id="IPR016155">
    <property type="entry name" value="Mopterin_synth/thiamin_S_b"/>
</dbReference>
<evidence type="ECO:0000313" key="1">
    <source>
        <dbReference type="EMBL" id="SFK22066.1"/>
    </source>
</evidence>
<dbReference type="InterPro" id="IPR010035">
    <property type="entry name" value="Thi_S"/>
</dbReference>
<dbReference type="OrthoDB" id="197113at2"/>
<keyword evidence="2" id="KW-1185">Reference proteome</keyword>
<dbReference type="SUPFAM" id="SSF54285">
    <property type="entry name" value="MoaD/ThiS"/>
    <property type="match status" value="1"/>
</dbReference>
<sequence>MLIHVNGKALEVSSATLAALLQELDFEENSVATALNQTFVRKTERAETGLKEGDAVEILSPRQGG</sequence>
<dbReference type="RefSeq" id="WP_091679765.1">
    <property type="nucleotide sequence ID" value="NZ_FOSN01000004.1"/>
</dbReference>
<dbReference type="EMBL" id="FOSN01000004">
    <property type="protein sequence ID" value="SFK22066.1"/>
    <property type="molecule type" value="Genomic_DNA"/>
</dbReference>
<name>A0A1I3XSV7_9HYPH</name>
<dbReference type="STRING" id="1612308.SAMN05444581_10429"/>
<gene>
    <name evidence="1" type="ORF">SAMN05444581_10429</name>
</gene>